<dbReference type="dictyBase" id="DDB_G0270624"/>
<evidence type="ECO:0000256" key="1">
    <source>
        <dbReference type="SAM" id="Phobius"/>
    </source>
</evidence>
<evidence type="ECO:0000256" key="2">
    <source>
        <dbReference type="SAM" id="SignalP"/>
    </source>
</evidence>
<dbReference type="RefSeq" id="XP_646219.1">
    <property type="nucleotide sequence ID" value="XM_641127.1"/>
</dbReference>
<keyword evidence="1" id="KW-0472">Membrane</keyword>
<reference evidence="3 4" key="1">
    <citation type="journal article" date="2005" name="Nature">
        <title>The genome of the social amoeba Dictyostelium discoideum.</title>
        <authorList>
            <consortium name="The Dictyostelium discoideum Sequencing Consortium"/>
            <person name="Eichinger L."/>
            <person name="Pachebat J.A."/>
            <person name="Glockner G."/>
            <person name="Rajandream M.A."/>
            <person name="Sucgang R."/>
            <person name="Berriman M."/>
            <person name="Song J."/>
            <person name="Olsen R."/>
            <person name="Szafranski K."/>
            <person name="Xu Q."/>
            <person name="Tunggal B."/>
            <person name="Kummerfeld S."/>
            <person name="Madera M."/>
            <person name="Konfortov B.A."/>
            <person name="Rivero F."/>
            <person name="Bankier A.T."/>
            <person name="Lehmann R."/>
            <person name="Hamlin N."/>
            <person name="Davies R."/>
            <person name="Gaudet P."/>
            <person name="Fey P."/>
            <person name="Pilcher K."/>
            <person name="Chen G."/>
            <person name="Saunders D."/>
            <person name="Sodergren E."/>
            <person name="Davis P."/>
            <person name="Kerhornou A."/>
            <person name="Nie X."/>
            <person name="Hall N."/>
            <person name="Anjard C."/>
            <person name="Hemphill L."/>
            <person name="Bason N."/>
            <person name="Farbrother P."/>
            <person name="Desany B."/>
            <person name="Just E."/>
            <person name="Morio T."/>
            <person name="Rost R."/>
            <person name="Churcher C."/>
            <person name="Cooper J."/>
            <person name="Haydock S."/>
            <person name="van Driessche N."/>
            <person name="Cronin A."/>
            <person name="Goodhead I."/>
            <person name="Muzny D."/>
            <person name="Mourier T."/>
            <person name="Pain A."/>
            <person name="Lu M."/>
            <person name="Harper D."/>
            <person name="Lindsay R."/>
            <person name="Hauser H."/>
            <person name="James K."/>
            <person name="Quiles M."/>
            <person name="Madan Babu M."/>
            <person name="Saito T."/>
            <person name="Buchrieser C."/>
            <person name="Wardroper A."/>
            <person name="Felder M."/>
            <person name="Thangavelu M."/>
            <person name="Johnson D."/>
            <person name="Knights A."/>
            <person name="Loulseged H."/>
            <person name="Mungall K."/>
            <person name="Oliver K."/>
            <person name="Price C."/>
            <person name="Quail M.A."/>
            <person name="Urushihara H."/>
            <person name="Hernandez J."/>
            <person name="Rabbinowitsch E."/>
            <person name="Steffen D."/>
            <person name="Sanders M."/>
            <person name="Ma J."/>
            <person name="Kohara Y."/>
            <person name="Sharp S."/>
            <person name="Simmonds M."/>
            <person name="Spiegler S."/>
            <person name="Tivey A."/>
            <person name="Sugano S."/>
            <person name="White B."/>
            <person name="Walker D."/>
            <person name="Woodward J."/>
            <person name="Winckler T."/>
            <person name="Tanaka Y."/>
            <person name="Shaulsky G."/>
            <person name="Schleicher M."/>
            <person name="Weinstock G."/>
            <person name="Rosenthal A."/>
            <person name="Cox E.C."/>
            <person name="Chisholm R.L."/>
            <person name="Gibbs R."/>
            <person name="Loomis W.F."/>
            <person name="Platzer M."/>
            <person name="Kay R.R."/>
            <person name="Williams J."/>
            <person name="Dear P.H."/>
            <person name="Noegel A.A."/>
            <person name="Barrell B."/>
            <person name="Kuspa A."/>
        </authorList>
    </citation>
    <scope>NUCLEOTIDE SEQUENCE [LARGE SCALE GENOMIC DNA]</scope>
    <source>
        <strain evidence="3 4">AX4</strain>
    </source>
</reference>
<dbReference type="Proteomes" id="UP000002195">
    <property type="component" value="Unassembled WGS sequence"/>
</dbReference>
<dbReference type="KEGG" id="ddi:DDB_G0270624"/>
<dbReference type="InParanoid" id="Q55DB2"/>
<organism evidence="3 4">
    <name type="scientific">Dictyostelium discoideum</name>
    <name type="common">Social amoeba</name>
    <dbReference type="NCBI Taxonomy" id="44689"/>
    <lineage>
        <taxon>Eukaryota</taxon>
        <taxon>Amoebozoa</taxon>
        <taxon>Evosea</taxon>
        <taxon>Eumycetozoa</taxon>
        <taxon>Dictyostelia</taxon>
        <taxon>Dictyosteliales</taxon>
        <taxon>Dictyosteliaceae</taxon>
        <taxon>Dictyostelium</taxon>
    </lineage>
</organism>
<dbReference type="GeneID" id="8617173"/>
<keyword evidence="1" id="KW-0812">Transmembrane</keyword>
<keyword evidence="2" id="KW-0732">Signal</keyword>
<sequence>MKFNYLFFIFIFIIFLTNFISPIKGQNKTSINKQTNELKNFKNESNLIFSSNYFKVENDNQPIKSNAQITKNSKKDFENVSKKNEKSRFCLSIKDEAPSEQVSKLYVSVFLYIYFLNNYIIIYINFFFFFFFLKKNSHHFLF</sequence>
<feature type="chain" id="PRO_5004250640" description="Transmembrane protein" evidence="2">
    <location>
        <begin position="26"/>
        <end position="142"/>
    </location>
</feature>
<dbReference type="VEuPathDB" id="AmoebaDB:DDB_G0270624"/>
<feature type="transmembrane region" description="Helical" evidence="1">
    <location>
        <begin position="109"/>
        <end position="133"/>
    </location>
</feature>
<evidence type="ECO:0008006" key="5">
    <source>
        <dbReference type="Google" id="ProtNLM"/>
    </source>
</evidence>
<feature type="signal peptide" evidence="2">
    <location>
        <begin position="1"/>
        <end position="25"/>
    </location>
</feature>
<keyword evidence="4" id="KW-1185">Reference proteome</keyword>
<evidence type="ECO:0000313" key="3">
    <source>
        <dbReference type="EMBL" id="EAL72662.1"/>
    </source>
</evidence>
<accession>Q55DB2</accession>
<protein>
    <recommendedName>
        <fullName evidence="5">Transmembrane protein</fullName>
    </recommendedName>
</protein>
<proteinExistence type="predicted"/>
<dbReference type="PaxDb" id="44689-DDB0201827"/>
<name>Q55DB2_DICDI</name>
<comment type="caution">
    <text evidence="3">The sequence shown here is derived from an EMBL/GenBank/DDBJ whole genome shotgun (WGS) entry which is preliminary data.</text>
</comment>
<keyword evidence="1" id="KW-1133">Transmembrane helix</keyword>
<gene>
    <name evidence="3" type="ORF">DDB_G0270624</name>
</gene>
<evidence type="ECO:0000313" key="4">
    <source>
        <dbReference type="Proteomes" id="UP000002195"/>
    </source>
</evidence>
<dbReference type="EMBL" id="AAFI02000005">
    <property type="protein sequence ID" value="EAL72662.1"/>
    <property type="molecule type" value="Genomic_DNA"/>
</dbReference>
<dbReference type="HOGENOM" id="CLU_1819430_0_0_1"/>
<dbReference type="AlphaFoldDB" id="Q55DB2"/>